<dbReference type="AlphaFoldDB" id="A0A383CA85"/>
<evidence type="ECO:0000313" key="1">
    <source>
        <dbReference type="EMBL" id="SVE28969.1"/>
    </source>
</evidence>
<reference evidence="1" key="1">
    <citation type="submission" date="2018-05" db="EMBL/GenBank/DDBJ databases">
        <authorList>
            <person name="Lanie J.A."/>
            <person name="Ng W.-L."/>
            <person name="Kazmierczak K.M."/>
            <person name="Andrzejewski T.M."/>
            <person name="Davidsen T.M."/>
            <person name="Wayne K.J."/>
            <person name="Tettelin H."/>
            <person name="Glass J.I."/>
            <person name="Rusch D."/>
            <person name="Podicherti R."/>
            <person name="Tsui H.-C.T."/>
            <person name="Winkler M.E."/>
        </authorList>
    </citation>
    <scope>NUCLEOTIDE SEQUENCE</scope>
</reference>
<sequence>VEIQVASGVATDLKVLLLAGFVLIGPDTRERRAGGCTVNLGFDTGRGDFACIQRHQTIDRVTVISCIV</sequence>
<proteinExistence type="predicted"/>
<dbReference type="EMBL" id="UINC01207046">
    <property type="protein sequence ID" value="SVE28969.1"/>
    <property type="molecule type" value="Genomic_DNA"/>
</dbReference>
<accession>A0A383CA85</accession>
<feature type="non-terminal residue" evidence="1">
    <location>
        <position position="1"/>
    </location>
</feature>
<name>A0A383CA85_9ZZZZ</name>
<gene>
    <name evidence="1" type="ORF">METZ01_LOCUS481823</name>
</gene>
<protein>
    <submittedName>
        <fullName evidence="1">Uncharacterized protein</fullName>
    </submittedName>
</protein>
<organism evidence="1">
    <name type="scientific">marine metagenome</name>
    <dbReference type="NCBI Taxonomy" id="408172"/>
    <lineage>
        <taxon>unclassified sequences</taxon>
        <taxon>metagenomes</taxon>
        <taxon>ecological metagenomes</taxon>
    </lineage>
</organism>